<accession>A0A3S3P8V1</accession>
<evidence type="ECO:0000313" key="2">
    <source>
        <dbReference type="EMBL" id="RWS17465.1"/>
    </source>
</evidence>
<proteinExistence type="predicted"/>
<comment type="caution">
    <text evidence="2">The sequence shown here is derived from an EMBL/GenBank/DDBJ whole genome shotgun (WGS) entry which is preliminary data.</text>
</comment>
<dbReference type="EMBL" id="NCKU01000074">
    <property type="protein sequence ID" value="RWS17432.1"/>
    <property type="molecule type" value="Genomic_DNA"/>
</dbReference>
<keyword evidence="3" id="KW-1185">Reference proteome</keyword>
<name>A0A3S3P8V1_9ACAR</name>
<evidence type="ECO:0000313" key="1">
    <source>
        <dbReference type="EMBL" id="RWS17432.1"/>
    </source>
</evidence>
<gene>
    <name evidence="1" type="ORF">B4U79_12532</name>
    <name evidence="2" type="ORF">B4U79_14585</name>
</gene>
<protein>
    <submittedName>
        <fullName evidence="2">Uncharacterized protein</fullName>
    </submittedName>
</protein>
<dbReference type="EMBL" id="NCKU01000070">
    <property type="protein sequence ID" value="RWS17465.1"/>
    <property type="molecule type" value="Genomic_DNA"/>
</dbReference>
<organism evidence="2 3">
    <name type="scientific">Dinothrombium tinctorium</name>
    <dbReference type="NCBI Taxonomy" id="1965070"/>
    <lineage>
        <taxon>Eukaryota</taxon>
        <taxon>Metazoa</taxon>
        <taxon>Ecdysozoa</taxon>
        <taxon>Arthropoda</taxon>
        <taxon>Chelicerata</taxon>
        <taxon>Arachnida</taxon>
        <taxon>Acari</taxon>
        <taxon>Acariformes</taxon>
        <taxon>Trombidiformes</taxon>
        <taxon>Prostigmata</taxon>
        <taxon>Anystina</taxon>
        <taxon>Parasitengona</taxon>
        <taxon>Trombidioidea</taxon>
        <taxon>Trombidiidae</taxon>
        <taxon>Dinothrombium</taxon>
    </lineage>
</organism>
<evidence type="ECO:0000313" key="3">
    <source>
        <dbReference type="Proteomes" id="UP000285301"/>
    </source>
</evidence>
<dbReference type="Proteomes" id="UP000285301">
    <property type="component" value="Unassembled WGS sequence"/>
</dbReference>
<reference evidence="2 3" key="1">
    <citation type="journal article" date="2018" name="Gigascience">
        <title>Genomes of trombidid mites reveal novel predicted allergens and laterally-transferred genes associated with secondary metabolism.</title>
        <authorList>
            <person name="Dong X."/>
            <person name="Chaisiri K."/>
            <person name="Xia D."/>
            <person name="Armstrong S.D."/>
            <person name="Fang Y."/>
            <person name="Donnelly M.J."/>
            <person name="Kadowaki T."/>
            <person name="McGarry J.W."/>
            <person name="Darby A.C."/>
            <person name="Makepeace B.L."/>
        </authorList>
    </citation>
    <scope>NUCLEOTIDE SEQUENCE [LARGE SCALE GENOMIC DNA]</scope>
    <source>
        <strain evidence="2">UoL-WK</strain>
    </source>
</reference>
<reference evidence="2" key="2">
    <citation type="submission" date="2018-11" db="EMBL/GenBank/DDBJ databases">
        <title>Trombidioid mite genomics.</title>
        <authorList>
            <person name="Dong X."/>
        </authorList>
    </citation>
    <scope>NUCLEOTIDE SEQUENCE</scope>
    <source>
        <strain evidence="2">UoL-WK</strain>
    </source>
</reference>
<sequence length="11" mass="1368">MPFTSRRLCQE</sequence>